<feature type="region of interest" description="Disordered" evidence="9">
    <location>
        <begin position="1"/>
        <end position="21"/>
    </location>
</feature>
<evidence type="ECO:0000256" key="8">
    <source>
        <dbReference type="RuleBase" id="RU003939"/>
    </source>
</evidence>
<dbReference type="SMART" id="SM00411">
    <property type="entry name" value="BHL"/>
    <property type="match status" value="1"/>
</dbReference>
<dbReference type="RefSeq" id="WP_306382896.1">
    <property type="nucleotide sequence ID" value="NZ_CCCS020000017.1"/>
</dbReference>
<evidence type="ECO:0000256" key="5">
    <source>
        <dbReference type="ARBA" id="ARBA00023125"/>
    </source>
</evidence>
<dbReference type="GO" id="GO:0003677">
    <property type="term" value="F:DNA binding"/>
    <property type="evidence" value="ECO:0007669"/>
    <property type="project" value="UniProtKB-KW"/>
</dbReference>
<dbReference type="Gene3D" id="4.10.520.10">
    <property type="entry name" value="IHF-like DNA-binding proteins"/>
    <property type="match status" value="1"/>
</dbReference>
<dbReference type="GO" id="GO:0030527">
    <property type="term" value="F:structural constituent of chromatin"/>
    <property type="evidence" value="ECO:0007669"/>
    <property type="project" value="InterPro"/>
</dbReference>
<reference evidence="10" key="1">
    <citation type="submission" date="2014-03" db="EMBL/GenBank/DDBJ databases">
        <authorList>
            <person name="Genoscope - CEA"/>
        </authorList>
    </citation>
    <scope>NUCLEOTIDE SEQUENCE [LARGE SCALE GENOMIC DNA]</scope>
    <source>
        <strain evidence="10">CF27</strain>
    </source>
</reference>
<dbReference type="GO" id="GO:0005829">
    <property type="term" value="C:cytosol"/>
    <property type="evidence" value="ECO:0007669"/>
    <property type="project" value="TreeGrafter"/>
</dbReference>
<dbReference type="GO" id="GO:0006355">
    <property type="term" value="P:regulation of DNA-templated transcription"/>
    <property type="evidence" value="ECO:0007669"/>
    <property type="project" value="InterPro"/>
</dbReference>
<organism evidence="10">
    <name type="scientific">Acidithiobacillus ferrivorans</name>
    <dbReference type="NCBI Taxonomy" id="160808"/>
    <lineage>
        <taxon>Bacteria</taxon>
        <taxon>Pseudomonadati</taxon>
        <taxon>Pseudomonadota</taxon>
        <taxon>Acidithiobacillia</taxon>
        <taxon>Acidithiobacillales</taxon>
        <taxon>Acidithiobacillaceae</taxon>
        <taxon>Acidithiobacillus</taxon>
    </lineage>
</organism>
<keyword evidence="7" id="KW-0233">DNA recombination</keyword>
<evidence type="ECO:0000256" key="2">
    <source>
        <dbReference type="ARBA" id="ARBA00018329"/>
    </source>
</evidence>
<evidence type="ECO:0000256" key="4">
    <source>
        <dbReference type="ARBA" id="ARBA00023015"/>
    </source>
</evidence>
<evidence type="ECO:0000256" key="6">
    <source>
        <dbReference type="ARBA" id="ARBA00023163"/>
    </source>
</evidence>
<dbReference type="InterPro" id="IPR020816">
    <property type="entry name" value="Histone-like_DNA-bd_CS"/>
</dbReference>
<keyword evidence="6" id="KW-0804">Transcription</keyword>
<dbReference type="GO" id="GO:0006310">
    <property type="term" value="P:DNA recombination"/>
    <property type="evidence" value="ECO:0007669"/>
    <property type="project" value="UniProtKB-KW"/>
</dbReference>
<evidence type="ECO:0000256" key="9">
    <source>
        <dbReference type="SAM" id="MobiDB-lite"/>
    </source>
</evidence>
<dbReference type="InterPro" id="IPR010992">
    <property type="entry name" value="IHF-like_DNA-bd_dom_sf"/>
</dbReference>
<dbReference type="EMBL" id="LT841305">
    <property type="protein sequence ID" value="SMH64838.1"/>
    <property type="molecule type" value="Genomic_DNA"/>
</dbReference>
<keyword evidence="4" id="KW-0805">Transcription regulation</keyword>
<dbReference type="Proteomes" id="UP000193925">
    <property type="component" value="Chromosome AFERRI"/>
</dbReference>
<proteinExistence type="inferred from homology"/>
<dbReference type="PANTHER" id="PTHR33175">
    <property type="entry name" value="DNA-BINDING PROTEIN HU"/>
    <property type="match status" value="1"/>
</dbReference>
<dbReference type="Pfam" id="PF00216">
    <property type="entry name" value="Bac_DNA_binding"/>
    <property type="match status" value="1"/>
</dbReference>
<evidence type="ECO:0000256" key="3">
    <source>
        <dbReference type="ARBA" id="ARBA00022845"/>
    </source>
</evidence>
<evidence type="ECO:0000313" key="12">
    <source>
        <dbReference type="Proteomes" id="UP000193925"/>
    </source>
</evidence>
<sequence>MSSPVTTAALQKSEGLHPGMGLHPAKGSAFVLLEDPATPRTVTKQELTDHLVDTMELTGKESKRLVESFFNTIRATLAAGEEVKLHGFGNFTLHDKRARPGRNPQTGEVVPIAAKRVVTFRASPLLKEACLAGGNRAAVDEQG</sequence>
<dbReference type="GO" id="GO:0009893">
    <property type="term" value="P:positive regulation of metabolic process"/>
    <property type="evidence" value="ECO:0007669"/>
    <property type="project" value="UniProtKB-ARBA"/>
</dbReference>
<keyword evidence="12" id="KW-1185">Reference proteome</keyword>
<dbReference type="InterPro" id="IPR005684">
    <property type="entry name" value="IHF_alpha"/>
</dbReference>
<dbReference type="InterPro" id="IPR000119">
    <property type="entry name" value="Hist_DNA-bd"/>
</dbReference>
<dbReference type="CDD" id="cd13835">
    <property type="entry name" value="IHF_A"/>
    <property type="match status" value="1"/>
</dbReference>
<dbReference type="EMBL" id="CCCS020000017">
    <property type="protein sequence ID" value="CDQ09168.1"/>
    <property type="molecule type" value="Genomic_DNA"/>
</dbReference>
<reference evidence="11 12" key="3">
    <citation type="submission" date="2017-03" db="EMBL/GenBank/DDBJ databases">
        <authorList>
            <person name="Regsiter A."/>
            <person name="William W."/>
        </authorList>
    </citation>
    <scope>NUCLEOTIDE SEQUENCE [LARGE SCALE GENOMIC DNA]</scope>
    <source>
        <strain evidence="11">PRJEB5721</strain>
    </source>
</reference>
<gene>
    <name evidence="11" type="ORF">AFERRI_10872</name>
    <name evidence="10" type="ORF">AFERRI_240002</name>
</gene>
<name>A0A060UQT9_9PROT</name>
<evidence type="ECO:0000256" key="7">
    <source>
        <dbReference type="ARBA" id="ARBA00023172"/>
    </source>
</evidence>
<evidence type="ECO:0000313" key="10">
    <source>
        <dbReference type="EMBL" id="CDQ09168.1"/>
    </source>
</evidence>
<comment type="similarity">
    <text evidence="1 8">Belongs to the bacterial histone-like protein family.</text>
</comment>
<dbReference type="PRINTS" id="PR01727">
    <property type="entry name" value="DNABINDINGHU"/>
</dbReference>
<keyword evidence="5 11" id="KW-0238">DNA-binding</keyword>
<feature type="compositionally biased region" description="Polar residues" evidence="9">
    <location>
        <begin position="1"/>
        <end position="10"/>
    </location>
</feature>
<reference evidence="10" key="2">
    <citation type="submission" date="2014-07" db="EMBL/GenBank/DDBJ databases">
        <title>Initial genome analysis of the psychrotolerant acidophile Acidithiobacillus ferrivorans CF27: insights into iron and sulfur oxidation pathways and into biofilm formation.</title>
        <authorList>
            <person name="Talla E."/>
            <person name="Hedrich S."/>
            <person name="Mangenot S."/>
            <person name="Ji B."/>
            <person name="Johnson D.B."/>
            <person name="Barbe V."/>
            <person name="Bonnefoy V."/>
        </authorList>
    </citation>
    <scope>NUCLEOTIDE SEQUENCE [LARGE SCALE GENOMIC DNA]</scope>
    <source>
        <strain evidence="10">CF27</strain>
    </source>
</reference>
<dbReference type="AlphaFoldDB" id="A0A060UQT9"/>
<dbReference type="PROSITE" id="PS00045">
    <property type="entry name" value="HISTONE_LIKE"/>
    <property type="match status" value="1"/>
</dbReference>
<keyword evidence="3" id="KW-0810">Translation regulation</keyword>
<dbReference type="GO" id="GO:0006417">
    <property type="term" value="P:regulation of translation"/>
    <property type="evidence" value="ECO:0007669"/>
    <property type="project" value="UniProtKB-KW"/>
</dbReference>
<accession>A0A060UQT9</accession>
<evidence type="ECO:0000313" key="11">
    <source>
        <dbReference type="EMBL" id="SMH64838.1"/>
    </source>
</evidence>
<evidence type="ECO:0000256" key="1">
    <source>
        <dbReference type="ARBA" id="ARBA00010529"/>
    </source>
</evidence>
<dbReference type="SUPFAM" id="SSF47729">
    <property type="entry name" value="IHF-like DNA-binding proteins"/>
    <property type="match status" value="1"/>
</dbReference>
<dbReference type="PANTHER" id="PTHR33175:SF2">
    <property type="entry name" value="INTEGRATION HOST FACTOR SUBUNIT ALPHA"/>
    <property type="match status" value="1"/>
</dbReference>
<dbReference type="NCBIfam" id="NF001401">
    <property type="entry name" value="PRK00285.1"/>
    <property type="match status" value="1"/>
</dbReference>
<protein>
    <recommendedName>
        <fullName evidence="2">Integration host factor subunit alpha</fullName>
    </recommendedName>
</protein>